<accession>A0ABW0JGV6</accession>
<keyword evidence="3" id="KW-1185">Reference proteome</keyword>
<dbReference type="RefSeq" id="WP_377301471.1">
    <property type="nucleotide sequence ID" value="NZ_JBHSMK010000002.1"/>
</dbReference>
<dbReference type="EMBL" id="JBHSMK010000002">
    <property type="protein sequence ID" value="MFC5435299.1"/>
    <property type="molecule type" value="Genomic_DNA"/>
</dbReference>
<evidence type="ECO:0000256" key="1">
    <source>
        <dbReference type="SAM" id="SignalP"/>
    </source>
</evidence>
<comment type="caution">
    <text evidence="2">The sequence shown here is derived from an EMBL/GenBank/DDBJ whole genome shotgun (WGS) entry which is preliminary data.</text>
</comment>
<dbReference type="InterPro" id="IPR011473">
    <property type="entry name" value="DUF1579"/>
</dbReference>
<name>A0ABW0JGV6_9GAMM</name>
<proteinExistence type="predicted"/>
<gene>
    <name evidence="2" type="ORF">ACFPME_01940</name>
</gene>
<evidence type="ECO:0000313" key="3">
    <source>
        <dbReference type="Proteomes" id="UP001596013"/>
    </source>
</evidence>
<feature type="chain" id="PRO_5047500725" evidence="1">
    <location>
        <begin position="26"/>
        <end position="194"/>
    </location>
</feature>
<dbReference type="Proteomes" id="UP001596013">
    <property type="component" value="Unassembled WGS sequence"/>
</dbReference>
<sequence>MKRFRTLLVIVAMMAVAALVPAAFASQDTPKALDRPDMSGLHDFDFLVGDWRVHSRKLKEPLSGRQEWIEFEGTISSRPLMEGRANVDDTVFHMPGGIYRGVAPRAYDPKTGQWAIWWIDGRNPFGNLDPPVKGRFVHGVGTFHADDTLRGKPIKVRFIWSGISRNAAHWEQAYSNDGGKTWETNWVQTLERVR</sequence>
<feature type="signal peptide" evidence="1">
    <location>
        <begin position="1"/>
        <end position="25"/>
    </location>
</feature>
<reference evidence="3" key="1">
    <citation type="journal article" date="2019" name="Int. J. Syst. Evol. Microbiol.">
        <title>The Global Catalogue of Microorganisms (GCM) 10K type strain sequencing project: providing services to taxonomists for standard genome sequencing and annotation.</title>
        <authorList>
            <consortium name="The Broad Institute Genomics Platform"/>
            <consortium name="The Broad Institute Genome Sequencing Center for Infectious Disease"/>
            <person name="Wu L."/>
            <person name="Ma J."/>
        </authorList>
    </citation>
    <scope>NUCLEOTIDE SEQUENCE [LARGE SCALE GENOMIC DNA]</scope>
    <source>
        <strain evidence="3">JCM 17130</strain>
    </source>
</reference>
<dbReference type="Pfam" id="PF07617">
    <property type="entry name" value="DUF1579"/>
    <property type="match status" value="1"/>
</dbReference>
<protein>
    <submittedName>
        <fullName evidence="2">DUF1579 family protein</fullName>
    </submittedName>
</protein>
<keyword evidence="1" id="KW-0732">Signal</keyword>
<evidence type="ECO:0000313" key="2">
    <source>
        <dbReference type="EMBL" id="MFC5435299.1"/>
    </source>
</evidence>
<organism evidence="2 3">
    <name type="scientific">Rhodanobacter umsongensis</name>
    <dbReference type="NCBI Taxonomy" id="633153"/>
    <lineage>
        <taxon>Bacteria</taxon>
        <taxon>Pseudomonadati</taxon>
        <taxon>Pseudomonadota</taxon>
        <taxon>Gammaproteobacteria</taxon>
        <taxon>Lysobacterales</taxon>
        <taxon>Rhodanobacteraceae</taxon>
        <taxon>Rhodanobacter</taxon>
    </lineage>
</organism>